<dbReference type="GO" id="GO:0005634">
    <property type="term" value="C:nucleus"/>
    <property type="evidence" value="ECO:0007669"/>
    <property type="project" value="UniProtKB-SubCell"/>
</dbReference>
<dbReference type="Proteomes" id="UP000317650">
    <property type="component" value="Chromosome 1"/>
</dbReference>
<protein>
    <recommendedName>
        <fullName evidence="3">Zinc finger C5HC2-type domain-containing protein</fullName>
    </recommendedName>
</protein>
<dbReference type="EMBL" id="PYDT01000004">
    <property type="protein sequence ID" value="THU63304.1"/>
    <property type="molecule type" value="Genomic_DNA"/>
</dbReference>
<keyword evidence="5" id="KW-1185">Reference proteome</keyword>
<comment type="caution">
    <text evidence="4">The sequence shown here is derived from an EMBL/GenBank/DDBJ whole genome shotgun (WGS) entry which is preliminary data.</text>
</comment>
<dbReference type="GO" id="GO:0000785">
    <property type="term" value="C:chromatin"/>
    <property type="evidence" value="ECO:0007669"/>
    <property type="project" value="TreeGrafter"/>
</dbReference>
<name>A0A4S8JP81_MUSBA</name>
<evidence type="ECO:0000313" key="4">
    <source>
        <dbReference type="EMBL" id="THU63304.1"/>
    </source>
</evidence>
<evidence type="ECO:0000313" key="5">
    <source>
        <dbReference type="Proteomes" id="UP000317650"/>
    </source>
</evidence>
<dbReference type="GO" id="GO:0034647">
    <property type="term" value="F:histone H3K4me/H3K4me2/H3K4me3 demethylase activity"/>
    <property type="evidence" value="ECO:0007669"/>
    <property type="project" value="TreeGrafter"/>
</dbReference>
<proteinExistence type="predicted"/>
<gene>
    <name evidence="4" type="ORF">C4D60_Mb01t14360</name>
</gene>
<organism evidence="4 5">
    <name type="scientific">Musa balbisiana</name>
    <name type="common">Banana</name>
    <dbReference type="NCBI Taxonomy" id="52838"/>
    <lineage>
        <taxon>Eukaryota</taxon>
        <taxon>Viridiplantae</taxon>
        <taxon>Streptophyta</taxon>
        <taxon>Embryophyta</taxon>
        <taxon>Tracheophyta</taxon>
        <taxon>Spermatophyta</taxon>
        <taxon>Magnoliopsida</taxon>
        <taxon>Liliopsida</taxon>
        <taxon>Zingiberales</taxon>
        <taxon>Musaceae</taxon>
        <taxon>Musa</taxon>
    </lineage>
</organism>
<dbReference type="PANTHER" id="PTHR10694:SF113">
    <property type="entry name" value="PROTEIN JUMONJI"/>
    <property type="match status" value="1"/>
</dbReference>
<dbReference type="PANTHER" id="PTHR10694">
    <property type="entry name" value="LYSINE-SPECIFIC DEMETHYLASE"/>
    <property type="match status" value="1"/>
</dbReference>
<reference evidence="4" key="1">
    <citation type="journal article" date="2019" name="Nat. Plants">
        <title>Genome sequencing of Musa balbisiana reveals subgenome evolution and function divergence in polyploid bananas.</title>
        <authorList>
            <person name="Yao X."/>
        </authorList>
    </citation>
    <scope>NUCLEOTIDE SEQUENCE [LARGE SCALE GENOMIC DNA]</scope>
    <source>
        <strain evidence="4">DH-PKW</strain>
        <tissue evidence="4">Leaves</tissue>
    </source>
</reference>
<dbReference type="AlphaFoldDB" id="A0A4S8JP81"/>
<sequence>MDADFDSNNERECVLCHYDLHLSAASCLCSPDRFACLIHAKNLCSCAWNMRIFLFRYDIRELNVLLDALGGKPSAVHRWGSFDLGLSLSSYISREKTHEPNLIGMTDKEGREQKDIEPVTKEPSLGMDKNFDLGNPNMTSSSFLDQQLLWEGPRNTPLLQNNFKSMGEVKQFSSSLSKISGIELIESSAEKDAILLNGNEHKGTNGMVSDKMRAESPEKNTDLFSRQTDCDNKTTSHAHKDKILLVPQTNVLLANGKDLLAGPEVSRNRLNVILVDDDDQVEENCREVLSNLCGQQLVEFLPGKESERVRSAASVTVAKTKYRYFACIRSI</sequence>
<feature type="domain" description="Zinc finger C5HC2-type" evidence="3">
    <location>
        <begin position="13"/>
        <end position="64"/>
    </location>
</feature>
<dbReference type="InterPro" id="IPR004198">
    <property type="entry name" value="Znf_C5HC2"/>
</dbReference>
<dbReference type="GO" id="GO:0010468">
    <property type="term" value="P:regulation of gene expression"/>
    <property type="evidence" value="ECO:0007669"/>
    <property type="project" value="TreeGrafter"/>
</dbReference>
<evidence type="ECO:0000256" key="1">
    <source>
        <dbReference type="ARBA" id="ARBA00004123"/>
    </source>
</evidence>
<comment type="subcellular location">
    <subcellularLocation>
        <location evidence="1">Nucleus</location>
    </subcellularLocation>
</comment>
<accession>A0A4S8JP81</accession>
<evidence type="ECO:0000256" key="2">
    <source>
        <dbReference type="ARBA" id="ARBA00023242"/>
    </source>
</evidence>
<dbReference type="Pfam" id="PF02928">
    <property type="entry name" value="zf-C5HC2"/>
    <property type="match status" value="1"/>
</dbReference>
<evidence type="ECO:0000259" key="3">
    <source>
        <dbReference type="Pfam" id="PF02928"/>
    </source>
</evidence>
<dbReference type="STRING" id="52838.A0A4S8JP81"/>
<keyword evidence="2" id="KW-0539">Nucleus</keyword>